<proteinExistence type="predicted"/>
<dbReference type="PATRIC" id="fig|361183.4.peg.1865"/>
<evidence type="ECO:0000256" key="1">
    <source>
        <dbReference type="SAM" id="MobiDB-lite"/>
    </source>
</evidence>
<sequence length="303" mass="33928">MVFGEVEIVVPPADKPDPNPRMNRLSPLRESLQQRAATEAAELGFDTVPLAEQTGLYGERYLVGAMGPDGGVFYVVPFLAPYAGMRGERPWDLVRHVGGEERVTACRFVLTASKLPEPSRLARGNELTALFPGPDCQPQEFDREIQAEYRASLADDGYAVFSRSEEFGEARAMLVELPNRYDSAFDVERALDLAAGERSVIRSMALFPFRPQQGFADLSDGARLYFHKRFSMGKANPRICVVEGVSWEQARSIAKRQDEGPLGRFCENAFEAQEEASRERFRKKMEGKPPPVIRVSPVRKPDR</sequence>
<feature type="region of interest" description="Disordered" evidence="1">
    <location>
        <begin position="277"/>
        <end position="303"/>
    </location>
</feature>
<dbReference type="Proteomes" id="UP000057938">
    <property type="component" value="Chromosome"/>
</dbReference>
<dbReference type="KEGG" id="aep:AMC99_01894"/>
<reference evidence="2 3" key="1">
    <citation type="submission" date="2015-09" db="EMBL/GenBank/DDBJ databases">
        <title>Complete genome sequence of a benzo[a]pyrene-degrading bacterium Altererythrobacter epoxidivorans CGMCC 1.7731T.</title>
        <authorList>
            <person name="Li Z."/>
            <person name="Cheng H."/>
            <person name="Huo Y."/>
            <person name="Xu X."/>
        </authorList>
    </citation>
    <scope>NUCLEOTIDE SEQUENCE [LARGE SCALE GENOMIC DNA]</scope>
    <source>
        <strain evidence="2 3">CGMCC 1.7731</strain>
    </source>
</reference>
<gene>
    <name evidence="2" type="ORF">AMC99_01894</name>
</gene>
<dbReference type="STRING" id="361183.AMC99_01894"/>
<organism evidence="2 3">
    <name type="scientific">Altererythrobacter epoxidivorans</name>
    <dbReference type="NCBI Taxonomy" id="361183"/>
    <lineage>
        <taxon>Bacteria</taxon>
        <taxon>Pseudomonadati</taxon>
        <taxon>Pseudomonadota</taxon>
        <taxon>Alphaproteobacteria</taxon>
        <taxon>Sphingomonadales</taxon>
        <taxon>Erythrobacteraceae</taxon>
        <taxon>Altererythrobacter</taxon>
    </lineage>
</organism>
<dbReference type="EMBL" id="CP012669">
    <property type="protein sequence ID" value="ALE17182.1"/>
    <property type="molecule type" value="Genomic_DNA"/>
</dbReference>
<keyword evidence="3" id="KW-1185">Reference proteome</keyword>
<feature type="compositionally biased region" description="Basic and acidic residues" evidence="1">
    <location>
        <begin position="277"/>
        <end position="287"/>
    </location>
</feature>
<evidence type="ECO:0000313" key="2">
    <source>
        <dbReference type="EMBL" id="ALE17182.1"/>
    </source>
</evidence>
<protein>
    <submittedName>
        <fullName evidence="2">Uncharacterized protein</fullName>
    </submittedName>
</protein>
<dbReference type="AlphaFoldDB" id="A0A0M3TAI9"/>
<evidence type="ECO:0000313" key="3">
    <source>
        <dbReference type="Proteomes" id="UP000057938"/>
    </source>
</evidence>
<accession>A0A0M3TAI9</accession>
<name>A0A0M3TAI9_9SPHN</name>